<evidence type="ECO:0000313" key="7">
    <source>
        <dbReference type="EMBL" id="AYO43825.1"/>
    </source>
</evidence>
<evidence type="ECO:0000313" key="8">
    <source>
        <dbReference type="Proteomes" id="UP000269793"/>
    </source>
</evidence>
<gene>
    <name evidence="7" type="primary">ARL2</name>
    <name evidence="7" type="ORF">DNF11_2875</name>
</gene>
<comment type="similarity">
    <text evidence="1 6">Belongs to the small GTPase superfamily. Arf family.</text>
</comment>
<feature type="binding site" evidence="5">
    <location>
        <position position="30"/>
    </location>
    <ligand>
        <name>Mg(2+)</name>
        <dbReference type="ChEBI" id="CHEBI:18420"/>
    </ligand>
</feature>
<dbReference type="GO" id="GO:0005525">
    <property type="term" value="F:GTP binding"/>
    <property type="evidence" value="ECO:0007669"/>
    <property type="project" value="UniProtKB-KW"/>
</dbReference>
<proteinExistence type="inferred from homology"/>
<protein>
    <submittedName>
        <fullName evidence="7">ADP-ribosylation factor-like protein 2</fullName>
    </submittedName>
</protein>
<dbReference type="SMART" id="SM00177">
    <property type="entry name" value="ARF"/>
    <property type="match status" value="1"/>
</dbReference>
<dbReference type="AlphaFoldDB" id="A0A3G2S6U6"/>
<dbReference type="Pfam" id="PF00025">
    <property type="entry name" value="Arf"/>
    <property type="match status" value="1"/>
</dbReference>
<accession>A0A3G2S6U6</accession>
<dbReference type="InterPro" id="IPR027417">
    <property type="entry name" value="P-loop_NTPase"/>
</dbReference>
<evidence type="ECO:0000256" key="3">
    <source>
        <dbReference type="ARBA" id="ARBA00023134"/>
    </source>
</evidence>
<evidence type="ECO:0000256" key="2">
    <source>
        <dbReference type="ARBA" id="ARBA00022741"/>
    </source>
</evidence>
<dbReference type="Gene3D" id="3.40.50.300">
    <property type="entry name" value="P-loop containing nucleotide triphosphate hydrolases"/>
    <property type="match status" value="1"/>
</dbReference>
<keyword evidence="5" id="KW-0479">Metal-binding</keyword>
<organism evidence="7 8">
    <name type="scientific">Malassezia restricta (strain ATCC 96810 / NBRC 103918 / CBS 7877)</name>
    <name type="common">Seborrheic dermatitis infection agent</name>
    <dbReference type="NCBI Taxonomy" id="425264"/>
    <lineage>
        <taxon>Eukaryota</taxon>
        <taxon>Fungi</taxon>
        <taxon>Dikarya</taxon>
        <taxon>Basidiomycota</taxon>
        <taxon>Ustilaginomycotina</taxon>
        <taxon>Malasseziomycetes</taxon>
        <taxon>Malasseziales</taxon>
        <taxon>Malasseziaceae</taxon>
        <taxon>Malassezia</taxon>
    </lineage>
</organism>
<dbReference type="GO" id="GO:0003924">
    <property type="term" value="F:GTPase activity"/>
    <property type="evidence" value="ECO:0007669"/>
    <property type="project" value="InterPro"/>
</dbReference>
<dbReference type="VEuPathDB" id="FungiDB:DNF11_2875"/>
<dbReference type="STRING" id="425264.A0A3G2S6U6"/>
<dbReference type="GO" id="GO:0046872">
    <property type="term" value="F:metal ion binding"/>
    <property type="evidence" value="ECO:0007669"/>
    <property type="project" value="UniProtKB-KW"/>
</dbReference>
<dbReference type="GO" id="GO:0030010">
    <property type="term" value="P:establishment of cell polarity"/>
    <property type="evidence" value="ECO:0007669"/>
    <property type="project" value="UniProtKB-ARBA"/>
</dbReference>
<evidence type="ECO:0000256" key="6">
    <source>
        <dbReference type="RuleBase" id="RU003925"/>
    </source>
</evidence>
<dbReference type="InterPro" id="IPR044612">
    <property type="entry name" value="ARL2/3"/>
</dbReference>
<keyword evidence="2 4" id="KW-0547">Nucleotide-binding</keyword>
<dbReference type="FunFam" id="3.40.50.300:FF:000412">
    <property type="entry name" value="ADP-ribosylation factor 1"/>
    <property type="match status" value="1"/>
</dbReference>
<feature type="binding site" evidence="4">
    <location>
        <begin position="127"/>
        <end position="130"/>
    </location>
    <ligand>
        <name>GTP</name>
        <dbReference type="ChEBI" id="CHEBI:37565"/>
    </ligand>
</feature>
<evidence type="ECO:0000256" key="4">
    <source>
        <dbReference type="PIRSR" id="PIRSR606689-1"/>
    </source>
</evidence>
<dbReference type="OrthoDB" id="2011769at2759"/>
<dbReference type="SUPFAM" id="SSF52540">
    <property type="entry name" value="P-loop containing nucleoside triphosphate hydrolases"/>
    <property type="match status" value="1"/>
</dbReference>
<feature type="binding site" evidence="4">
    <location>
        <begin position="23"/>
        <end position="30"/>
    </location>
    <ligand>
        <name>GTP</name>
        <dbReference type="ChEBI" id="CHEBI:37565"/>
    </ligand>
</feature>
<evidence type="ECO:0000256" key="5">
    <source>
        <dbReference type="PIRSR" id="PIRSR606689-2"/>
    </source>
</evidence>
<dbReference type="SMART" id="SM00178">
    <property type="entry name" value="SAR"/>
    <property type="match status" value="1"/>
</dbReference>
<evidence type="ECO:0000256" key="1">
    <source>
        <dbReference type="ARBA" id="ARBA00010290"/>
    </source>
</evidence>
<keyword evidence="3 4" id="KW-0342">GTP-binding</keyword>
<sequence length="185" mass="21327">MGLLSILQKNKYKDRELRILFLGLDNAGKTTTLKQLLGEPLDTISPTFGFSIRTLVRHSFTLNIWDVGGQRTLRPYWRNYFEKTDGVVWVVDSGDVTRMHDCRMELWNLLGEEPQRLASASILILANKQDVPGALASDDIRKLLKLDDIQTHAWRIQPTSAYTGENVNGALDWLLEDIRERLYYY</sequence>
<dbReference type="PROSITE" id="PS51417">
    <property type="entry name" value="ARF"/>
    <property type="match status" value="1"/>
</dbReference>
<keyword evidence="5" id="KW-0460">Magnesium</keyword>
<dbReference type="NCBIfam" id="TIGR00231">
    <property type="entry name" value="small_GTP"/>
    <property type="match status" value="1"/>
</dbReference>
<dbReference type="PRINTS" id="PR00328">
    <property type="entry name" value="SAR1GTPBP"/>
</dbReference>
<feature type="binding site" evidence="4">
    <location>
        <position position="69"/>
    </location>
    <ligand>
        <name>GTP</name>
        <dbReference type="ChEBI" id="CHEBI:37565"/>
    </ligand>
</feature>
<dbReference type="PANTHER" id="PTHR45697">
    <property type="entry name" value="ADP-RIBOSYLATION FACTOR-LIKE PROTEIN 2-RELATED"/>
    <property type="match status" value="1"/>
</dbReference>
<name>A0A3G2S6U6_MALR7</name>
<keyword evidence="8" id="KW-1185">Reference proteome</keyword>
<dbReference type="InterPro" id="IPR006689">
    <property type="entry name" value="Small_GTPase_ARF/SAR"/>
</dbReference>
<feature type="binding site" evidence="5">
    <location>
        <position position="47"/>
    </location>
    <ligand>
        <name>Mg(2+)</name>
        <dbReference type="ChEBI" id="CHEBI:18420"/>
    </ligand>
</feature>
<dbReference type="EMBL" id="CP033152">
    <property type="protein sequence ID" value="AYO43825.1"/>
    <property type="molecule type" value="Genomic_DNA"/>
</dbReference>
<reference evidence="7 8" key="1">
    <citation type="submission" date="2018-10" db="EMBL/GenBank/DDBJ databases">
        <title>Complete genome sequence of Malassezia restricta CBS 7877.</title>
        <authorList>
            <person name="Morand S.C."/>
            <person name="Bertignac M."/>
            <person name="Iltis A."/>
            <person name="Kolder I."/>
            <person name="Pirovano W."/>
            <person name="Jourdain R."/>
            <person name="Clavaud C."/>
        </authorList>
    </citation>
    <scope>NUCLEOTIDE SEQUENCE [LARGE SCALE GENOMIC DNA]</scope>
    <source>
        <strain evidence="7 8">CBS 7877</strain>
    </source>
</reference>
<dbReference type="InterPro" id="IPR005225">
    <property type="entry name" value="Small_GTP-bd"/>
</dbReference>
<dbReference type="Proteomes" id="UP000269793">
    <property type="component" value="Chromosome V"/>
</dbReference>